<dbReference type="RefSeq" id="WP_064314516.1">
    <property type="nucleotide sequence ID" value="NZ_BSKD01000002.1"/>
</dbReference>
<dbReference type="GeneID" id="72419286"/>
<evidence type="ECO:0000313" key="3">
    <source>
        <dbReference type="Proteomes" id="UP000442695"/>
    </source>
</evidence>
<dbReference type="EMBL" id="WOWR01000001">
    <property type="protein sequence ID" value="KAF0256821.1"/>
    <property type="molecule type" value="Genomic_DNA"/>
</dbReference>
<dbReference type="Gene3D" id="1.10.10.1400">
    <property type="entry name" value="Terminase, small subunit, N-terminal DNA-binding domain, HTH motif"/>
    <property type="match status" value="1"/>
</dbReference>
<feature type="region of interest" description="Disordered" evidence="1">
    <location>
        <begin position="1"/>
        <end position="84"/>
    </location>
</feature>
<evidence type="ECO:0000256" key="1">
    <source>
        <dbReference type="SAM" id="MobiDB-lite"/>
    </source>
</evidence>
<dbReference type="Pfam" id="PF03592">
    <property type="entry name" value="Terminase_2"/>
    <property type="match status" value="1"/>
</dbReference>
<reference evidence="2 3" key="1">
    <citation type="submission" date="2019-12" db="EMBL/GenBank/DDBJ databases">
        <authorList>
            <person name="Woiski C."/>
        </authorList>
    </citation>
    <scope>NUCLEOTIDE SEQUENCE [LARGE SCALE GENOMIC DNA]</scope>
    <source>
        <strain evidence="2 3">BOE100</strain>
    </source>
</reference>
<dbReference type="InterPro" id="IPR038713">
    <property type="entry name" value="Terminase_Gp1_N_sf"/>
</dbReference>
<dbReference type="InterPro" id="IPR005335">
    <property type="entry name" value="Terminase_ssu"/>
</dbReference>
<name>A0A177YYF4_PSEPU</name>
<evidence type="ECO:0008006" key="4">
    <source>
        <dbReference type="Google" id="ProtNLM"/>
    </source>
</evidence>
<feature type="compositionally biased region" description="Basic and acidic residues" evidence="1">
    <location>
        <begin position="41"/>
        <end position="69"/>
    </location>
</feature>
<evidence type="ECO:0000313" key="2">
    <source>
        <dbReference type="EMBL" id="KAF0256821.1"/>
    </source>
</evidence>
<accession>A0A177YYF4</accession>
<sequence length="157" mass="16841">MALTSKKRRFVESKAAGASNREAAEAAGYAAGSASAAGSRLAKDPDVVAALEKLKAPRNVKPEPERETFEADPPGDESGDLVDLPNTDDPLVWLLALMNDPQAKIFDRRNAAQSALPYFHGKKSGMGKKEQKLEEAAKVGASGNRFGLRERHLKAVK</sequence>
<proteinExistence type="predicted"/>
<dbReference type="OrthoDB" id="8756642at2"/>
<dbReference type="AlphaFoldDB" id="A0A177YYF4"/>
<organism evidence="2 3">
    <name type="scientific">Pseudomonas putida</name>
    <name type="common">Arthrobacter siderocapsulatus</name>
    <dbReference type="NCBI Taxonomy" id="303"/>
    <lineage>
        <taxon>Bacteria</taxon>
        <taxon>Pseudomonadati</taxon>
        <taxon>Pseudomonadota</taxon>
        <taxon>Gammaproteobacteria</taxon>
        <taxon>Pseudomonadales</taxon>
        <taxon>Pseudomonadaceae</taxon>
        <taxon>Pseudomonas</taxon>
    </lineage>
</organism>
<gene>
    <name evidence="2" type="ORF">GN299_01345</name>
</gene>
<comment type="caution">
    <text evidence="2">The sequence shown here is derived from an EMBL/GenBank/DDBJ whole genome shotgun (WGS) entry which is preliminary data.</text>
</comment>
<protein>
    <recommendedName>
        <fullName evidence="4">Terminase small subunit</fullName>
    </recommendedName>
</protein>
<dbReference type="Proteomes" id="UP000442695">
    <property type="component" value="Unassembled WGS sequence"/>
</dbReference>
<feature type="compositionally biased region" description="Low complexity" evidence="1">
    <location>
        <begin position="15"/>
        <end position="40"/>
    </location>
</feature>